<evidence type="ECO:0000256" key="1">
    <source>
        <dbReference type="SAM" id="MobiDB-lite"/>
    </source>
</evidence>
<proteinExistence type="predicted"/>
<gene>
    <name evidence="2" type="ORF">BASA50_010369</name>
</gene>
<reference evidence="2 3" key="1">
    <citation type="submission" date="2021-02" db="EMBL/GenBank/DDBJ databases">
        <title>Variation within the Batrachochytrium salamandrivorans European outbreak.</title>
        <authorList>
            <person name="Kelly M."/>
            <person name="Pasmans F."/>
            <person name="Shea T.P."/>
            <person name="Munoz J.F."/>
            <person name="Carranza S."/>
            <person name="Cuomo C.A."/>
            <person name="Martel A."/>
        </authorList>
    </citation>
    <scope>NUCLEOTIDE SEQUENCE [LARGE SCALE GENOMIC DNA]</scope>
    <source>
        <strain evidence="2 3">AMFP18/2</strain>
    </source>
</reference>
<protein>
    <submittedName>
        <fullName evidence="2">Uncharacterized protein</fullName>
    </submittedName>
</protein>
<dbReference type="Proteomes" id="UP001648503">
    <property type="component" value="Unassembled WGS sequence"/>
</dbReference>
<evidence type="ECO:0000313" key="2">
    <source>
        <dbReference type="EMBL" id="KAH6588948.1"/>
    </source>
</evidence>
<evidence type="ECO:0000313" key="3">
    <source>
        <dbReference type="Proteomes" id="UP001648503"/>
    </source>
</evidence>
<feature type="compositionally biased region" description="Basic and acidic residues" evidence="1">
    <location>
        <begin position="1"/>
        <end position="13"/>
    </location>
</feature>
<sequence>MREQQEKNERSTRDQQQQQQQQQQQHNTLALDSGVLDTLASVLSEFFCIGSVWPAWWHLSNDEGVCGVRVYGAELSPGWILSHDD</sequence>
<organism evidence="2 3">
    <name type="scientific">Batrachochytrium salamandrivorans</name>
    <dbReference type="NCBI Taxonomy" id="1357716"/>
    <lineage>
        <taxon>Eukaryota</taxon>
        <taxon>Fungi</taxon>
        <taxon>Fungi incertae sedis</taxon>
        <taxon>Chytridiomycota</taxon>
        <taxon>Chytridiomycota incertae sedis</taxon>
        <taxon>Chytridiomycetes</taxon>
        <taxon>Rhizophydiales</taxon>
        <taxon>Rhizophydiales incertae sedis</taxon>
        <taxon>Batrachochytrium</taxon>
    </lineage>
</organism>
<dbReference type="EMBL" id="JAFCIX010000484">
    <property type="protein sequence ID" value="KAH6588948.1"/>
    <property type="molecule type" value="Genomic_DNA"/>
</dbReference>
<comment type="caution">
    <text evidence="2">The sequence shown here is derived from an EMBL/GenBank/DDBJ whole genome shotgun (WGS) entry which is preliminary data.</text>
</comment>
<keyword evidence="3" id="KW-1185">Reference proteome</keyword>
<name>A0ABQ8EYM9_9FUNG</name>
<accession>A0ABQ8EYM9</accession>
<feature type="compositionally biased region" description="Low complexity" evidence="1">
    <location>
        <begin position="15"/>
        <end position="25"/>
    </location>
</feature>
<feature type="region of interest" description="Disordered" evidence="1">
    <location>
        <begin position="1"/>
        <end position="27"/>
    </location>
</feature>